<proteinExistence type="predicted"/>
<reference evidence="3 4" key="1">
    <citation type="submission" date="2018-08" db="EMBL/GenBank/DDBJ databases">
        <title>Sphingobium sp. EO9.</title>
        <authorList>
            <person name="Park Y."/>
            <person name="Kim K.H."/>
            <person name="Jeon C.O."/>
        </authorList>
    </citation>
    <scope>NUCLEOTIDE SEQUENCE [LARGE SCALE GENOMIC DNA]</scope>
    <source>
        <strain evidence="3 4">EO9</strain>
    </source>
</reference>
<dbReference type="Proteomes" id="UP000283469">
    <property type="component" value="Unassembled WGS sequence"/>
</dbReference>
<evidence type="ECO:0000313" key="3">
    <source>
        <dbReference type="EMBL" id="RJG53539.1"/>
    </source>
</evidence>
<sequence length="96" mass="10500">MDMPKMTERERLADLEARQRKVAEEVESARRALRDRYAGMVTDLPIEALSERDFRDVLTHAIRVGGSPAVSALKTLPAAAPEPKSRPKGGPATSMA</sequence>
<evidence type="ECO:0000256" key="1">
    <source>
        <dbReference type="SAM" id="Coils"/>
    </source>
</evidence>
<feature type="coiled-coil region" evidence="1">
    <location>
        <begin position="5"/>
        <end position="32"/>
    </location>
</feature>
<protein>
    <submittedName>
        <fullName evidence="3">Uncharacterized protein</fullName>
    </submittedName>
</protein>
<comment type="caution">
    <text evidence="3">The sequence shown here is derived from an EMBL/GenBank/DDBJ whole genome shotgun (WGS) entry which is preliminary data.</text>
</comment>
<dbReference type="OrthoDB" id="7452576at2"/>
<keyword evidence="1" id="KW-0175">Coiled coil</keyword>
<feature type="region of interest" description="Disordered" evidence="2">
    <location>
        <begin position="75"/>
        <end position="96"/>
    </location>
</feature>
<organism evidence="3 4">
    <name type="scientific">Sphingobium terrigena</name>
    <dbReference type="NCBI Taxonomy" id="2304063"/>
    <lineage>
        <taxon>Bacteria</taxon>
        <taxon>Pseudomonadati</taxon>
        <taxon>Pseudomonadota</taxon>
        <taxon>Alphaproteobacteria</taxon>
        <taxon>Sphingomonadales</taxon>
        <taxon>Sphingomonadaceae</taxon>
        <taxon>Sphingobium</taxon>
    </lineage>
</organism>
<dbReference type="AlphaFoldDB" id="A0A418YQ23"/>
<evidence type="ECO:0000313" key="4">
    <source>
        <dbReference type="Proteomes" id="UP000283469"/>
    </source>
</evidence>
<accession>A0A418YQ23</accession>
<dbReference type="EMBL" id="QVRA01000015">
    <property type="protein sequence ID" value="RJG53539.1"/>
    <property type="molecule type" value="Genomic_DNA"/>
</dbReference>
<gene>
    <name evidence="3" type="ORF">D0Z70_16160</name>
</gene>
<keyword evidence="4" id="KW-1185">Reference proteome</keyword>
<name>A0A418YQ23_9SPHN</name>
<evidence type="ECO:0000256" key="2">
    <source>
        <dbReference type="SAM" id="MobiDB-lite"/>
    </source>
</evidence>